<dbReference type="PANTHER" id="PTHR46769">
    <property type="entry name" value="POLYCYSTIC KIDNEY AND HEPATIC DISEASE 1 (AUTOSOMAL RECESSIVE)-LIKE 1"/>
    <property type="match status" value="1"/>
</dbReference>
<sequence length="1599" mass="161440">MEDNIPCKLNIVAPNIAPTAKSTVPTQSVIGTGTAEFTAADIAQDADNDPLSITGIAAVPDSAVATAVLSGGTVTVTGVAAGTTSVKVAVSDGTSTVDITVPITVAAVNFKGKITTIEQWGMLLSDIFEGEDLELTNFYMKSLTAYNGGDPAAASAFLDGGGSGYDHYPMPCDNDHAMDSDGDLTIGFEASTPGTYLFTLILDGGASRTIQITVTEANTAPTVTAISPTSGPVAGGTSVTITGTGFTDASAVKFGAANATAFTVNSDTQITATSPAGSGTADVTVTAAGGTSATGFQFTYLVAAPTVTAISPTSGPASGGTTVAITGTGFTNASAVKFGAANATAFTVDSDTQITATSPAGSGTVDVTVTTAGGTSVTSSSDQFAYIVKPTVTAISPTSGPAAGGTSVTITGTGFTDASAVKFGTASATGVTVNSSTQITATSPAGSGTVDVTVTAAGGTSATGSSDQFTYIAAPTVTAISPTSGPASGGTSVTITGTGFTDESAVKFGTADATVVTVNSSTQITATSPASFGTVDVTVTTAGGTSATSSADQFAYIAAPTVTAISPTSGPAAGGTTVTITGTGFTNASAVKFGAANATAFTVYSDTQITATSPAGSGTADVTVTTAGGTSVTSSSDQFTYIAAPTVTSLSSTSGPATGGTSVAITGTGLTGATAVKFGTVNAAGYTINSATQITATVPAGSGTVHVTVTTAGGTSVTSSSDQFTYIAPPTATTGAASAVSYTAATLNGTINANNASTTVTFQYGETASYGRTIEASPSSVTGTSSTFVSCSLSGLTPNTTYHYRVVGTNLSGASNGEDKTFTTPAAQPTVTTDAASDISYTAATLSGTVNANNASTTVTFQYGETTDYGTSVTAKQSPVTGTSSTSVSYSLSDLQPNTTYHYRVVAVSAGGTTNGADQTFTTPALPVTAAVDSVEATNGTITVTLDKVPSVTPTAADFSATCKVDSSTASNLPLSDFSWDESTQTITFAFTPIAQKDSAQSVVIAVSYNGSAAVSAAAFTVDAVSPIDKTLLSIADPDSITGITNGTAKTAAALGLPETVVLTTDDGDVDAEVHWDVAGSDYDKSKKTEQTFTVTGTVVLPSGVVNTNDVELTTEISVTVKAATGGDTPTHTITGFLLDYATKTVPYGTKLASLNLPAKIKAMGAEISNLWIAVTDWVCSTYKQNVPGTYTFKAVLDSGYVDSGYVLDSSVSAPEIKVTVKKKSTSSDKNSSGSTSSSVNTDKTETKVDTTGNTATVTTRPESVSTNGDTTSIETRVPSVTVDNTLTSTNGNTVDTTKKAAVTINVPTDAIVQQLTAKKDVDLTITVPSEVAKGTVENAAVTINANKEILEAAKVNQTDVTIKIKDADTQQLAYSWTFKGEDLAKSAIPMTDVNISMSVHLTTEVPKVNAITPTNKGMVLSFDHSGLLPSVASVKFSALEKGFKPGQTLYFYYYNPTTQQIESLGKDAYTVDADGNVTVQISHCSDYVLLPNAVRSLTLDTKSYIMPVKGKYEIGIKMTNAKDTTVKVYSSTRGMVTITKLKNGNYQVTGLTPGLTYIMFDVYDDKNRLITKAHASVRLIVKNGVKPSGDSWRQTAIF</sequence>
<dbReference type="InterPro" id="IPR013783">
    <property type="entry name" value="Ig-like_fold"/>
</dbReference>
<evidence type="ECO:0000256" key="1">
    <source>
        <dbReference type="ARBA" id="ARBA00022729"/>
    </source>
</evidence>
<protein>
    <submittedName>
        <fullName evidence="4">IPT/TIG domain-containing protein</fullName>
    </submittedName>
</protein>
<evidence type="ECO:0000259" key="3">
    <source>
        <dbReference type="PROSITE" id="PS50853"/>
    </source>
</evidence>
<dbReference type="Gene3D" id="2.60.40.10">
    <property type="entry name" value="Immunoglobulins"/>
    <property type="match status" value="7"/>
</dbReference>
<dbReference type="InterPro" id="IPR052387">
    <property type="entry name" value="Fibrocystin"/>
</dbReference>
<dbReference type="Pfam" id="PF01833">
    <property type="entry name" value="TIG"/>
    <property type="match status" value="6"/>
</dbReference>
<dbReference type="SMART" id="SM00060">
    <property type="entry name" value="FN3"/>
    <property type="match status" value="2"/>
</dbReference>
<dbReference type="InterPro" id="IPR002909">
    <property type="entry name" value="IPT_dom"/>
</dbReference>
<dbReference type="InterPro" id="IPR014756">
    <property type="entry name" value="Ig_E-set"/>
</dbReference>
<evidence type="ECO:0000313" key="5">
    <source>
        <dbReference type="Proteomes" id="UP000719942"/>
    </source>
</evidence>
<dbReference type="CDD" id="cd00102">
    <property type="entry name" value="IPT"/>
    <property type="match status" value="3"/>
</dbReference>
<dbReference type="EMBL" id="JAGFNZ010000001">
    <property type="protein sequence ID" value="MBW7571357.1"/>
    <property type="molecule type" value="Genomic_DNA"/>
</dbReference>
<accession>A0ABS7DJ91</accession>
<evidence type="ECO:0000313" key="4">
    <source>
        <dbReference type="EMBL" id="MBW7571357.1"/>
    </source>
</evidence>
<reference evidence="4 5" key="1">
    <citation type="submission" date="2021-03" db="EMBL/GenBank/DDBJ databases">
        <title>Caproiciproducens sp. nov. isolated from feces of cow.</title>
        <authorList>
            <person name="Choi J.-Y."/>
        </authorList>
    </citation>
    <scope>NUCLEOTIDE SEQUENCE [LARGE SCALE GENOMIC DNA]</scope>
    <source>
        <strain evidence="4 5">AGMB10547</strain>
    </source>
</reference>
<gene>
    <name evidence="4" type="ORF">J5W02_00910</name>
</gene>
<name>A0ABS7DJ91_9FIRM</name>
<feature type="compositionally biased region" description="Low complexity" evidence="2">
    <location>
        <begin position="1250"/>
        <end position="1260"/>
    </location>
</feature>
<keyword evidence="5" id="KW-1185">Reference proteome</keyword>
<feature type="domain" description="Fibronectin type-III" evidence="3">
    <location>
        <begin position="729"/>
        <end position="827"/>
    </location>
</feature>
<dbReference type="InterPro" id="IPR003961">
    <property type="entry name" value="FN3_dom"/>
</dbReference>
<feature type="compositionally biased region" description="Polar residues" evidence="2">
    <location>
        <begin position="1261"/>
        <end position="1275"/>
    </location>
</feature>
<dbReference type="SUPFAM" id="SSF81296">
    <property type="entry name" value="E set domains"/>
    <property type="match status" value="6"/>
</dbReference>
<feature type="region of interest" description="Disordered" evidence="2">
    <location>
        <begin position="1220"/>
        <end position="1289"/>
    </location>
</feature>
<organism evidence="4 5">
    <name type="scientific">Caproiciproducens faecalis</name>
    <dbReference type="NCBI Taxonomy" id="2820301"/>
    <lineage>
        <taxon>Bacteria</taxon>
        <taxon>Bacillati</taxon>
        <taxon>Bacillota</taxon>
        <taxon>Clostridia</taxon>
        <taxon>Eubacteriales</taxon>
        <taxon>Acutalibacteraceae</taxon>
        <taxon>Caproiciproducens</taxon>
    </lineage>
</organism>
<dbReference type="CDD" id="cd00603">
    <property type="entry name" value="IPT_PCSR"/>
    <property type="match status" value="2"/>
</dbReference>
<feature type="domain" description="Fibronectin type-III" evidence="3">
    <location>
        <begin position="828"/>
        <end position="933"/>
    </location>
</feature>
<dbReference type="Proteomes" id="UP000719942">
    <property type="component" value="Unassembled WGS sequence"/>
</dbReference>
<dbReference type="PANTHER" id="PTHR46769:SF2">
    <property type="entry name" value="FIBROCYSTIN-L ISOFORM 2 PRECURSOR-RELATED"/>
    <property type="match status" value="1"/>
</dbReference>
<feature type="compositionally biased region" description="Low complexity" evidence="2">
    <location>
        <begin position="1228"/>
        <end position="1242"/>
    </location>
</feature>
<dbReference type="PROSITE" id="PS50853">
    <property type="entry name" value="FN3"/>
    <property type="match status" value="2"/>
</dbReference>
<proteinExistence type="predicted"/>
<comment type="caution">
    <text evidence="4">The sequence shown here is derived from an EMBL/GenBank/DDBJ whole genome shotgun (WGS) entry which is preliminary data.</text>
</comment>
<evidence type="ECO:0000256" key="2">
    <source>
        <dbReference type="SAM" id="MobiDB-lite"/>
    </source>
</evidence>
<dbReference type="SMART" id="SM00429">
    <property type="entry name" value="IPT"/>
    <property type="match status" value="6"/>
</dbReference>
<keyword evidence="1" id="KW-0732">Signal</keyword>
<dbReference type="RefSeq" id="WP_219938567.1">
    <property type="nucleotide sequence ID" value="NZ_JAGFNZ010000001.1"/>
</dbReference>
<dbReference type="SUPFAM" id="SSF49265">
    <property type="entry name" value="Fibronectin type III"/>
    <property type="match status" value="1"/>
</dbReference>
<dbReference type="InterPro" id="IPR036116">
    <property type="entry name" value="FN3_sf"/>
</dbReference>